<evidence type="ECO:0000313" key="2">
    <source>
        <dbReference type="EMBL" id="EXY72781.1"/>
    </source>
</evidence>
<dbReference type="AlphaFoldDB" id="A0A015TQ34"/>
<name>A0A015TQ34_BACFG</name>
<dbReference type="InterPro" id="IPR026408">
    <property type="entry name" value="GG_sam_targ_CFB"/>
</dbReference>
<reference evidence="2 3" key="1">
    <citation type="submission" date="2014-02" db="EMBL/GenBank/DDBJ databases">
        <authorList>
            <person name="Sears C."/>
            <person name="Carroll K."/>
            <person name="Sack B.R."/>
            <person name="Qadri F."/>
            <person name="Myers L.L."/>
            <person name="Chung G.-T."/>
            <person name="Escheverria P."/>
            <person name="Fraser C.M."/>
            <person name="Sadzewicz L."/>
            <person name="Shefchek K.A."/>
            <person name="Tallon L."/>
            <person name="Das S.P."/>
            <person name="Daugherty S."/>
            <person name="Mongodin E.F."/>
        </authorList>
    </citation>
    <scope>NUCLEOTIDE SEQUENCE [LARGE SCALE GENOMIC DNA]</scope>
    <source>
        <strain evidence="3">3988T(B)14</strain>
    </source>
</reference>
<comment type="caution">
    <text evidence="2">The sequence shown here is derived from an EMBL/GenBank/DDBJ whole genome shotgun (WGS) entry which is preliminary data.</text>
</comment>
<dbReference type="RefSeq" id="WP_005804221.1">
    <property type="nucleotide sequence ID" value="NZ_JGCY01000392.1"/>
</dbReference>
<dbReference type="EMBL" id="JGCY01000392">
    <property type="protein sequence ID" value="EXY72781.1"/>
    <property type="molecule type" value="Genomic_DNA"/>
</dbReference>
<evidence type="ECO:0000256" key="1">
    <source>
        <dbReference type="SAM" id="MobiDB-lite"/>
    </source>
</evidence>
<feature type="region of interest" description="Disordered" evidence="1">
    <location>
        <begin position="53"/>
        <end position="74"/>
    </location>
</feature>
<accession>A0A015TQ34</accession>
<gene>
    <name evidence="2" type="ORF">M124_3461</name>
</gene>
<dbReference type="Proteomes" id="UP000020529">
    <property type="component" value="Unassembled WGS sequence"/>
</dbReference>
<organism evidence="2 3">
    <name type="scientific">Bacteroides fragilis str. 3988T(B)14</name>
    <dbReference type="NCBI Taxonomy" id="1339315"/>
    <lineage>
        <taxon>Bacteria</taxon>
        <taxon>Pseudomonadati</taxon>
        <taxon>Bacteroidota</taxon>
        <taxon>Bacteroidia</taxon>
        <taxon>Bacteroidales</taxon>
        <taxon>Bacteroidaceae</taxon>
        <taxon>Bacteroides</taxon>
    </lineage>
</organism>
<proteinExistence type="predicted"/>
<evidence type="ECO:0000313" key="3">
    <source>
        <dbReference type="Proteomes" id="UP000020529"/>
    </source>
</evidence>
<dbReference type="NCBIfam" id="TIGR04149">
    <property type="entry name" value="GG_sam_targ_CFB"/>
    <property type="match status" value="1"/>
</dbReference>
<sequence>MKKLSKISLHNLSQAELAKKGQSLLKGGIDLPTVCIVACGCKYAGEKEDANDSFYGGSSKAVSGDANGPVYKDK</sequence>
<protein>
    <submittedName>
        <fullName evidence="2">Natural product, GG-Bacteroidales family domain protein</fullName>
    </submittedName>
</protein>
<dbReference type="PATRIC" id="fig|1339315.3.peg.4120"/>